<accession>A0ABT2M714</accession>
<protein>
    <submittedName>
        <fullName evidence="2">Uncharacterized protein</fullName>
    </submittedName>
</protein>
<keyword evidence="1" id="KW-0812">Transmembrane</keyword>
<feature type="transmembrane region" description="Helical" evidence="1">
    <location>
        <begin position="52"/>
        <end position="76"/>
    </location>
</feature>
<name>A0ABT2M714_9MYCO</name>
<evidence type="ECO:0000313" key="3">
    <source>
        <dbReference type="Proteomes" id="UP001206639"/>
    </source>
</evidence>
<evidence type="ECO:0000313" key="2">
    <source>
        <dbReference type="EMBL" id="MCT7657205.1"/>
    </source>
</evidence>
<dbReference type="Proteomes" id="UP001206639">
    <property type="component" value="Unassembled WGS sequence"/>
</dbReference>
<comment type="caution">
    <text evidence="2">The sequence shown here is derived from an EMBL/GenBank/DDBJ whole genome shotgun (WGS) entry which is preliminary data.</text>
</comment>
<keyword evidence="1" id="KW-1133">Transmembrane helix</keyword>
<reference evidence="3" key="1">
    <citation type="submission" date="2023-07" db="EMBL/GenBank/DDBJ databases">
        <authorList>
            <person name="Deng Y."/>
            <person name="Zhang Y.-Q."/>
        </authorList>
    </citation>
    <scope>NUCLEOTIDE SEQUENCE [LARGE SCALE GENOMIC DNA]</scope>
    <source>
        <strain evidence="3">CPCC 205710</strain>
    </source>
</reference>
<keyword evidence="1" id="KW-0472">Membrane</keyword>
<evidence type="ECO:0000256" key="1">
    <source>
        <dbReference type="SAM" id="Phobius"/>
    </source>
</evidence>
<sequence>MLQDALLLAGMVAADALILAVWWFLGSRLVPAESSPPAAESTLTKTPRLHKVLTVICFMLLIGLLVECMAMFPAILVRFGWS</sequence>
<dbReference type="RefSeq" id="WP_260991274.1">
    <property type="nucleotide sequence ID" value="NZ_JAODWD010000001.1"/>
</dbReference>
<proteinExistence type="predicted"/>
<feature type="transmembrane region" description="Helical" evidence="1">
    <location>
        <begin position="6"/>
        <end position="25"/>
    </location>
</feature>
<gene>
    <name evidence="2" type="ORF">N4S67_02065</name>
</gene>
<dbReference type="EMBL" id="JAODWD010000001">
    <property type="protein sequence ID" value="MCT7657205.1"/>
    <property type="molecule type" value="Genomic_DNA"/>
</dbReference>
<keyword evidence="3" id="KW-1185">Reference proteome</keyword>
<organism evidence="2 3">
    <name type="scientific">Mycobacterium deserti</name>
    <dbReference type="NCBI Taxonomy" id="2978347"/>
    <lineage>
        <taxon>Bacteria</taxon>
        <taxon>Bacillati</taxon>
        <taxon>Actinomycetota</taxon>
        <taxon>Actinomycetes</taxon>
        <taxon>Mycobacteriales</taxon>
        <taxon>Mycobacteriaceae</taxon>
        <taxon>Mycobacterium</taxon>
    </lineage>
</organism>